<evidence type="ECO:0000313" key="1">
    <source>
        <dbReference type="EMBL" id="GCD78735.1"/>
    </source>
</evidence>
<reference evidence="1 2" key="1">
    <citation type="submission" date="2018-11" db="EMBL/GenBank/DDBJ databases">
        <title>Schleiferia aggregans sp. nov., a moderately thermophilic heterotrophic bacterium isolated from microbial mats at a terrestrial hot spring.</title>
        <authorList>
            <person name="Iino T."/>
            <person name="Ohkuma M."/>
            <person name="Haruta S."/>
        </authorList>
    </citation>
    <scope>NUCLEOTIDE SEQUENCE [LARGE SCALE GENOMIC DNA]</scope>
    <source>
        <strain evidence="1 2">LA</strain>
    </source>
</reference>
<gene>
    <name evidence="1" type="ORF">JCM31826_22170</name>
</gene>
<dbReference type="AlphaFoldDB" id="A0A401XP10"/>
<proteinExistence type="predicted"/>
<keyword evidence="2" id="KW-1185">Reference proteome</keyword>
<name>A0A401XP10_9FLAO</name>
<comment type="caution">
    <text evidence="1">The sequence shown here is derived from an EMBL/GenBank/DDBJ whole genome shotgun (WGS) entry which is preliminary data.</text>
</comment>
<accession>A0A401XP10</accession>
<protein>
    <recommendedName>
        <fullName evidence="3">Alginate export domain-containing protein</fullName>
    </recommendedName>
</protein>
<dbReference type="Proteomes" id="UP000286715">
    <property type="component" value="Unassembled WGS sequence"/>
</dbReference>
<organism evidence="1 2">
    <name type="scientific">Thermaurantimonas aggregans</name>
    <dbReference type="NCBI Taxonomy" id="2173829"/>
    <lineage>
        <taxon>Bacteria</taxon>
        <taxon>Pseudomonadati</taxon>
        <taxon>Bacteroidota</taxon>
        <taxon>Flavobacteriia</taxon>
        <taxon>Flavobacteriales</taxon>
        <taxon>Schleiferiaceae</taxon>
        <taxon>Thermaurantimonas</taxon>
    </lineage>
</organism>
<evidence type="ECO:0000313" key="2">
    <source>
        <dbReference type="Proteomes" id="UP000286715"/>
    </source>
</evidence>
<dbReference type="EMBL" id="BHZE01000039">
    <property type="protein sequence ID" value="GCD78735.1"/>
    <property type="molecule type" value="Genomic_DNA"/>
</dbReference>
<sequence>MLFSTTHIQAQFRAQGYLRYFPFLTIDRTDLSTSPLNHTLHQRLNLSYHHGSFSLYAGQRTRLFSGPNVANPFFKAFLQTDLNGPIDASFVLLHRGNYLLHTITDRLYLDYKAESWQISIGRQRINWGINPATNPQDLFNNYSFFDFDYQERPGADALRFQRFLSPTSRFEIAFAPGRKRLSTDPGWWQPSNSVAAALYSFNVSGYDLQFTAGYFRHRWHGGFGWAGALWKLGFKGEFSYFRDIEPQPTLPPSNYTATISLDYGFGSGLFCTLEATYNRRQNPLAGGLNPLTALIPRRADDVAFSEWQILAVAAYPISPVQSVNFSAMWLPDERIWFAGPSYTYSVWQNIDINFLAQLFFAPSGSPLNANGYNLALLATWSF</sequence>
<evidence type="ECO:0008006" key="3">
    <source>
        <dbReference type="Google" id="ProtNLM"/>
    </source>
</evidence>